<reference evidence="1 2" key="1">
    <citation type="journal article" date="2018" name="Front. Plant Sci.">
        <title>Red Clover (Trifolium pratense) and Zigzag Clover (T. medium) - A Picture of Genomic Similarities and Differences.</title>
        <authorList>
            <person name="Dluhosova J."/>
            <person name="Istvanek J."/>
            <person name="Nedelnik J."/>
            <person name="Repkova J."/>
        </authorList>
    </citation>
    <scope>NUCLEOTIDE SEQUENCE [LARGE SCALE GENOMIC DNA]</scope>
    <source>
        <strain evidence="2">cv. 10/8</strain>
        <tissue evidence="1">Leaf</tissue>
    </source>
</reference>
<organism evidence="1 2">
    <name type="scientific">Trifolium medium</name>
    <dbReference type="NCBI Taxonomy" id="97028"/>
    <lineage>
        <taxon>Eukaryota</taxon>
        <taxon>Viridiplantae</taxon>
        <taxon>Streptophyta</taxon>
        <taxon>Embryophyta</taxon>
        <taxon>Tracheophyta</taxon>
        <taxon>Spermatophyta</taxon>
        <taxon>Magnoliopsida</taxon>
        <taxon>eudicotyledons</taxon>
        <taxon>Gunneridae</taxon>
        <taxon>Pentapetalae</taxon>
        <taxon>rosids</taxon>
        <taxon>fabids</taxon>
        <taxon>Fabales</taxon>
        <taxon>Fabaceae</taxon>
        <taxon>Papilionoideae</taxon>
        <taxon>50 kb inversion clade</taxon>
        <taxon>NPAAA clade</taxon>
        <taxon>Hologalegina</taxon>
        <taxon>IRL clade</taxon>
        <taxon>Trifolieae</taxon>
        <taxon>Trifolium</taxon>
    </lineage>
</organism>
<dbReference type="AlphaFoldDB" id="A0A392UE23"/>
<evidence type="ECO:0000313" key="2">
    <source>
        <dbReference type="Proteomes" id="UP000265520"/>
    </source>
</evidence>
<name>A0A392UE23_9FABA</name>
<comment type="caution">
    <text evidence="1">The sequence shown here is derived from an EMBL/GenBank/DDBJ whole genome shotgun (WGS) entry which is preliminary data.</text>
</comment>
<evidence type="ECO:0000313" key="1">
    <source>
        <dbReference type="EMBL" id="MCI71771.1"/>
    </source>
</evidence>
<dbReference type="Proteomes" id="UP000265520">
    <property type="component" value="Unassembled WGS sequence"/>
</dbReference>
<keyword evidence="2" id="KW-1185">Reference proteome</keyword>
<feature type="non-terminal residue" evidence="1">
    <location>
        <position position="70"/>
    </location>
</feature>
<dbReference type="EMBL" id="LXQA010803503">
    <property type="protein sequence ID" value="MCI71771.1"/>
    <property type="molecule type" value="Genomic_DNA"/>
</dbReference>
<protein>
    <submittedName>
        <fullName evidence="1">Uncharacterized protein</fullName>
    </submittedName>
</protein>
<sequence>MLHELAMPGKDLRYDSQGGCSRLQGTEMMHVAKVWAKWLVHNFECCSNETEFIMSRCHAVYAIMRGSPIR</sequence>
<accession>A0A392UE23</accession>
<proteinExistence type="predicted"/>